<evidence type="ECO:0000256" key="2">
    <source>
        <dbReference type="HAMAP-Rule" id="MF_00163"/>
    </source>
</evidence>
<comment type="similarity">
    <text evidence="1 2">Belongs to the polypeptide deformylase family.</text>
</comment>
<dbReference type="SUPFAM" id="SSF56420">
    <property type="entry name" value="Peptide deformylase"/>
    <property type="match status" value="1"/>
</dbReference>
<evidence type="ECO:0000313" key="4">
    <source>
        <dbReference type="Proteomes" id="UP000178892"/>
    </source>
</evidence>
<keyword evidence="2" id="KW-0479">Metal-binding</keyword>
<dbReference type="HAMAP" id="MF_00163">
    <property type="entry name" value="Pep_deformylase"/>
    <property type="match status" value="1"/>
</dbReference>
<feature type="binding site" evidence="2">
    <location>
        <position position="91"/>
    </location>
    <ligand>
        <name>Fe cation</name>
        <dbReference type="ChEBI" id="CHEBI:24875"/>
    </ligand>
</feature>
<dbReference type="PANTHER" id="PTHR10458:SF22">
    <property type="entry name" value="PEPTIDE DEFORMYLASE"/>
    <property type="match status" value="1"/>
</dbReference>
<accession>A0A1F5NTY5</accession>
<feature type="binding site" evidence="2">
    <location>
        <position position="137"/>
    </location>
    <ligand>
        <name>Fe cation</name>
        <dbReference type="ChEBI" id="CHEBI:24875"/>
    </ligand>
</feature>
<keyword evidence="2" id="KW-0378">Hydrolase</keyword>
<dbReference type="PRINTS" id="PR01576">
    <property type="entry name" value="PDEFORMYLASE"/>
</dbReference>
<organism evidence="3 4">
    <name type="scientific">Candidatus Doudnabacteria bacterium RIFCSPHIGHO2_01_FULL_46_24</name>
    <dbReference type="NCBI Taxonomy" id="1817825"/>
    <lineage>
        <taxon>Bacteria</taxon>
        <taxon>Candidatus Doudnaibacteriota</taxon>
    </lineage>
</organism>
<reference evidence="3 4" key="1">
    <citation type="journal article" date="2016" name="Nat. Commun.">
        <title>Thousands of microbial genomes shed light on interconnected biogeochemical processes in an aquifer system.</title>
        <authorList>
            <person name="Anantharaman K."/>
            <person name="Brown C.T."/>
            <person name="Hug L.A."/>
            <person name="Sharon I."/>
            <person name="Castelle C.J."/>
            <person name="Probst A.J."/>
            <person name="Thomas B.C."/>
            <person name="Singh A."/>
            <person name="Wilkins M.J."/>
            <person name="Karaoz U."/>
            <person name="Brodie E.L."/>
            <person name="Williams K.H."/>
            <person name="Hubbard S.S."/>
            <person name="Banfield J.F."/>
        </authorList>
    </citation>
    <scope>NUCLEOTIDE SEQUENCE [LARGE SCALE GENOMIC DNA]</scope>
</reference>
<sequence length="164" mass="18106">MILEIITVPNPILTTKTQPVAKITPDVLKLAQDMIETCKQAQGIGLAAPQIGKSIRLCVVNLEHMGIPLFALINPKIKKKSWKKSEMEEGCLSIPGIYGIVRRPDKIKVGALNLKGQENELSADGLLARVIQHEVDHLDGILITSKLVRRTDGTETKDRKKLKD</sequence>
<dbReference type="Proteomes" id="UP000178892">
    <property type="component" value="Unassembled WGS sequence"/>
</dbReference>
<evidence type="ECO:0000313" key="3">
    <source>
        <dbReference type="EMBL" id="OGE81129.1"/>
    </source>
</evidence>
<gene>
    <name evidence="2" type="primary">def</name>
    <name evidence="3" type="ORF">A2720_01140</name>
</gene>
<dbReference type="InterPro" id="IPR023635">
    <property type="entry name" value="Peptide_deformylase"/>
</dbReference>
<proteinExistence type="inferred from homology"/>
<evidence type="ECO:0000256" key="1">
    <source>
        <dbReference type="ARBA" id="ARBA00010759"/>
    </source>
</evidence>
<keyword evidence="2" id="KW-0408">Iron</keyword>
<feature type="binding site" evidence="2">
    <location>
        <position position="133"/>
    </location>
    <ligand>
        <name>Fe cation</name>
        <dbReference type="ChEBI" id="CHEBI:24875"/>
    </ligand>
</feature>
<keyword evidence="2" id="KW-0648">Protein biosynthesis</keyword>
<dbReference type="Gene3D" id="3.90.45.10">
    <property type="entry name" value="Peptide deformylase"/>
    <property type="match status" value="1"/>
</dbReference>
<comment type="catalytic activity">
    <reaction evidence="2">
        <text>N-terminal N-formyl-L-methionyl-[peptide] + H2O = N-terminal L-methionyl-[peptide] + formate</text>
        <dbReference type="Rhea" id="RHEA:24420"/>
        <dbReference type="Rhea" id="RHEA-COMP:10639"/>
        <dbReference type="Rhea" id="RHEA-COMP:10640"/>
        <dbReference type="ChEBI" id="CHEBI:15377"/>
        <dbReference type="ChEBI" id="CHEBI:15740"/>
        <dbReference type="ChEBI" id="CHEBI:49298"/>
        <dbReference type="ChEBI" id="CHEBI:64731"/>
        <dbReference type="EC" id="3.5.1.88"/>
    </reaction>
</comment>
<dbReference type="Pfam" id="PF01327">
    <property type="entry name" value="Pep_deformylase"/>
    <property type="match status" value="1"/>
</dbReference>
<dbReference type="PIRSF" id="PIRSF004749">
    <property type="entry name" value="Pep_def"/>
    <property type="match status" value="1"/>
</dbReference>
<name>A0A1F5NTY5_9BACT</name>
<comment type="function">
    <text evidence="2">Removes the formyl group from the N-terminal Met of newly synthesized proteins. Requires at least a dipeptide for an efficient rate of reaction. N-terminal L-methionine is a prerequisite for activity but the enzyme has broad specificity at other positions.</text>
</comment>
<dbReference type="EMBL" id="MFEL01000010">
    <property type="protein sequence ID" value="OGE81129.1"/>
    <property type="molecule type" value="Genomic_DNA"/>
</dbReference>
<protein>
    <recommendedName>
        <fullName evidence="2">Peptide deformylase</fullName>
        <shortName evidence="2">PDF</shortName>
        <ecNumber evidence="2">3.5.1.88</ecNumber>
    </recommendedName>
    <alternativeName>
        <fullName evidence="2">Polypeptide deformylase</fullName>
    </alternativeName>
</protein>
<dbReference type="InterPro" id="IPR036821">
    <property type="entry name" value="Peptide_deformylase_sf"/>
</dbReference>
<dbReference type="GO" id="GO:0046872">
    <property type="term" value="F:metal ion binding"/>
    <property type="evidence" value="ECO:0007669"/>
    <property type="project" value="UniProtKB-KW"/>
</dbReference>
<dbReference type="GO" id="GO:0042586">
    <property type="term" value="F:peptide deformylase activity"/>
    <property type="evidence" value="ECO:0007669"/>
    <property type="project" value="UniProtKB-UniRule"/>
</dbReference>
<dbReference type="NCBIfam" id="NF001159">
    <property type="entry name" value="PRK00150.1-3"/>
    <property type="match status" value="1"/>
</dbReference>
<dbReference type="GO" id="GO:0006412">
    <property type="term" value="P:translation"/>
    <property type="evidence" value="ECO:0007669"/>
    <property type="project" value="UniProtKB-UniRule"/>
</dbReference>
<dbReference type="EC" id="3.5.1.88" evidence="2"/>
<feature type="active site" evidence="2">
    <location>
        <position position="134"/>
    </location>
</feature>
<dbReference type="CDD" id="cd00487">
    <property type="entry name" value="Pep_deformylase"/>
    <property type="match status" value="1"/>
</dbReference>
<dbReference type="NCBIfam" id="TIGR00079">
    <property type="entry name" value="pept_deformyl"/>
    <property type="match status" value="1"/>
</dbReference>
<dbReference type="PANTHER" id="PTHR10458">
    <property type="entry name" value="PEPTIDE DEFORMYLASE"/>
    <property type="match status" value="1"/>
</dbReference>
<dbReference type="STRING" id="1817825.A2720_01140"/>
<dbReference type="AlphaFoldDB" id="A0A1F5NTY5"/>
<comment type="caution">
    <text evidence="3">The sequence shown here is derived from an EMBL/GenBank/DDBJ whole genome shotgun (WGS) entry which is preliminary data.</text>
</comment>
<comment type="cofactor">
    <cofactor evidence="2">
        <name>Fe(2+)</name>
        <dbReference type="ChEBI" id="CHEBI:29033"/>
    </cofactor>
    <text evidence="2">Binds 1 Fe(2+) ion.</text>
</comment>